<dbReference type="AlphaFoldDB" id="A0A7M1SPR9"/>
<evidence type="ECO:0000313" key="18">
    <source>
        <dbReference type="Proteomes" id="UP000593758"/>
    </source>
</evidence>
<evidence type="ECO:0000259" key="15">
    <source>
        <dbReference type="Pfam" id="PF01488"/>
    </source>
</evidence>
<dbReference type="PROSITE" id="PS00747">
    <property type="entry name" value="GLUTR"/>
    <property type="match status" value="1"/>
</dbReference>
<dbReference type="UniPathway" id="UPA00251">
    <property type="reaction ID" value="UER00316"/>
</dbReference>
<protein>
    <recommendedName>
        <fullName evidence="3 8">Glutamyl-tRNA reductase</fullName>
        <shortName evidence="8">GluTR</shortName>
        <ecNumber evidence="3 8">1.2.1.70</ecNumber>
    </recommendedName>
</protein>
<feature type="binding site" evidence="8 10">
    <location>
        <begin position="118"/>
        <end position="120"/>
    </location>
    <ligand>
        <name>substrate</name>
    </ligand>
</feature>
<dbReference type="InterPro" id="IPR000343">
    <property type="entry name" value="4pyrrol_synth_GluRdtase"/>
</dbReference>
<keyword evidence="18" id="KW-1185">Reference proteome</keyword>
<comment type="domain">
    <text evidence="8">Possesses an unusual extended V-shaped dimeric structure with each monomer consisting of three distinct domains arranged along a curved 'spinal' alpha-helix. The N-terminal catalytic domain specifically recognizes the glutamate moiety of the substrate. The second domain is the NADPH-binding domain, and the third C-terminal domain is responsible for dimerization.</text>
</comment>
<comment type="miscellaneous">
    <text evidence="8">During catalysis, the active site Cys acts as a nucleophile attacking the alpha-carbonyl group of tRNA-bound glutamate with the formation of a thioester intermediate between enzyme and glutamate, and the concomitant release of tRNA(Glu). The thioester intermediate is finally reduced by direct hydride transfer from NADPH, to form the product GSA.</text>
</comment>
<dbReference type="InterPro" id="IPR006151">
    <property type="entry name" value="Shikm_DH/Glu-tRNA_Rdtase"/>
</dbReference>
<sequence length="422" mass="45072">MLVCVSASHRTADFTLLERLAASGGGSALHLDDPEVRGAVVVATCNRYESYLDVDTGTGTDTDAAAESVIARALDRIATRAGIDPTELRTRTRTMRASRVAAHLFAVASGLDSVVLGEDEIAGQVRRSLAEARQGGTTTPSLERLFQMASTTSRGVKNTTKINAAGRSMVRLALDLAETRLPAWQEAKVLIIGTGAYARTTLAALRDRGVGVVDVASPSGREQRFALREGVRAVPTSERTEALRRADLVITSTNVLTLTAPDLTEAQRLPGHPMLVVDLGLPANVSKDVAHLHGVDLLDLETISLHAPVQELNASAEALDLVDQAAQEFEQRSAEDAAAPAIVAYRTHVEQVLEAELARARARGDADDETERALRHFASVLIHTPTTRAREHAAEGRLDDVVAAMRTLYGIETFGTQGTADI</sequence>
<feature type="binding site" evidence="8 10">
    <location>
        <position position="124"/>
    </location>
    <ligand>
        <name>substrate</name>
    </ligand>
</feature>
<dbReference type="InterPro" id="IPR036343">
    <property type="entry name" value="GluRdtase_N_sf"/>
</dbReference>
<evidence type="ECO:0000256" key="3">
    <source>
        <dbReference type="ARBA" id="ARBA00012970"/>
    </source>
</evidence>
<dbReference type="GO" id="GO:0019353">
    <property type="term" value="P:protoporphyrinogen IX biosynthetic process from glutamate"/>
    <property type="evidence" value="ECO:0007669"/>
    <property type="project" value="TreeGrafter"/>
</dbReference>
<evidence type="ECO:0000256" key="12">
    <source>
        <dbReference type="PIRSR" id="PIRSR000445-4"/>
    </source>
</evidence>
<accession>A0A7M1SPR9</accession>
<dbReference type="NCBIfam" id="TIGR01035">
    <property type="entry name" value="hemA"/>
    <property type="match status" value="1"/>
</dbReference>
<evidence type="ECO:0000256" key="9">
    <source>
        <dbReference type="PIRSR" id="PIRSR000445-1"/>
    </source>
</evidence>
<name>A0A7M1SPR9_9MICO</name>
<comment type="catalytic activity">
    <reaction evidence="7 8 13">
        <text>(S)-4-amino-5-oxopentanoate + tRNA(Glu) + NADP(+) = L-glutamyl-tRNA(Glu) + NADPH + H(+)</text>
        <dbReference type="Rhea" id="RHEA:12344"/>
        <dbReference type="Rhea" id="RHEA-COMP:9663"/>
        <dbReference type="Rhea" id="RHEA-COMP:9680"/>
        <dbReference type="ChEBI" id="CHEBI:15378"/>
        <dbReference type="ChEBI" id="CHEBI:57501"/>
        <dbReference type="ChEBI" id="CHEBI:57783"/>
        <dbReference type="ChEBI" id="CHEBI:58349"/>
        <dbReference type="ChEBI" id="CHEBI:78442"/>
        <dbReference type="ChEBI" id="CHEBI:78520"/>
        <dbReference type="EC" id="1.2.1.70"/>
    </reaction>
</comment>
<dbReference type="InterPro" id="IPR015896">
    <property type="entry name" value="4pyrrol_synth_GluRdtase_dimer"/>
</dbReference>
<reference evidence="17 18" key="1">
    <citation type="submission" date="2020-10" db="EMBL/GenBank/DDBJ databases">
        <title>Haloactinobacterium sp. RN3S43, a bacterium isolated from saline soil.</title>
        <authorList>
            <person name="Sun J.-Q."/>
        </authorList>
    </citation>
    <scope>NUCLEOTIDE SEQUENCE [LARGE SCALE GENOMIC DNA]</scope>
    <source>
        <strain evidence="17 18">RN3S43</strain>
    </source>
</reference>
<dbReference type="PIRSF" id="PIRSF000445">
    <property type="entry name" value="4pyrrol_synth_GluRdtase"/>
    <property type="match status" value="1"/>
</dbReference>
<evidence type="ECO:0000313" key="17">
    <source>
        <dbReference type="EMBL" id="QOR69549.1"/>
    </source>
</evidence>
<dbReference type="NCBIfam" id="NF000750">
    <property type="entry name" value="PRK00045.3-4"/>
    <property type="match status" value="1"/>
</dbReference>
<feature type="site" description="Important for activity" evidence="8 12">
    <location>
        <position position="103"/>
    </location>
</feature>
<evidence type="ECO:0000259" key="14">
    <source>
        <dbReference type="Pfam" id="PF00745"/>
    </source>
</evidence>
<keyword evidence="5 8" id="KW-0560">Oxidoreductase</keyword>
<gene>
    <name evidence="8" type="primary">hemA</name>
    <name evidence="17" type="ORF">IM660_12765</name>
</gene>
<feature type="active site" description="Nucleophile" evidence="8 9">
    <location>
        <position position="45"/>
    </location>
</feature>
<evidence type="ECO:0000256" key="7">
    <source>
        <dbReference type="ARBA" id="ARBA00047464"/>
    </source>
</evidence>
<dbReference type="SUPFAM" id="SSF51735">
    <property type="entry name" value="NAD(P)-binding Rossmann-fold domains"/>
    <property type="match status" value="1"/>
</dbReference>
<dbReference type="GO" id="GO:0008883">
    <property type="term" value="F:glutamyl-tRNA reductase activity"/>
    <property type="evidence" value="ECO:0007669"/>
    <property type="project" value="UniProtKB-UniRule"/>
</dbReference>
<comment type="subunit">
    <text evidence="8">Homodimer.</text>
</comment>
<dbReference type="InterPro" id="IPR015895">
    <property type="entry name" value="4pyrrol_synth_GluRdtase_N"/>
</dbReference>
<dbReference type="Pfam" id="PF01488">
    <property type="entry name" value="Shikimate_DH"/>
    <property type="match status" value="1"/>
</dbReference>
<dbReference type="Gene3D" id="3.40.50.720">
    <property type="entry name" value="NAD(P)-binding Rossmann-like Domain"/>
    <property type="match status" value="1"/>
</dbReference>
<feature type="domain" description="Glutamyl-tRNA reductase N-terminal" evidence="16">
    <location>
        <begin position="5"/>
        <end position="160"/>
    </location>
</feature>
<dbReference type="PANTHER" id="PTHR43013">
    <property type="entry name" value="GLUTAMYL-TRNA REDUCTASE"/>
    <property type="match status" value="1"/>
</dbReference>
<dbReference type="EC" id="1.2.1.70" evidence="3 8"/>
<evidence type="ECO:0000256" key="4">
    <source>
        <dbReference type="ARBA" id="ARBA00022857"/>
    </source>
</evidence>
<evidence type="ECO:0000256" key="11">
    <source>
        <dbReference type="PIRSR" id="PIRSR000445-3"/>
    </source>
</evidence>
<dbReference type="Pfam" id="PF05201">
    <property type="entry name" value="GlutR_N"/>
    <property type="match status" value="1"/>
</dbReference>
<comment type="function">
    <text evidence="8">Catalyzes the NADPH-dependent reduction of glutamyl-tRNA(Glu) to glutamate 1-semialdehyde (GSA).</text>
</comment>
<dbReference type="KEGG" id="halt:IM660_12765"/>
<dbReference type="EMBL" id="CP063169">
    <property type="protein sequence ID" value="QOR69549.1"/>
    <property type="molecule type" value="Genomic_DNA"/>
</dbReference>
<feature type="binding site" evidence="8 11">
    <location>
        <begin position="193"/>
        <end position="198"/>
    </location>
    <ligand>
        <name>NADP(+)</name>
        <dbReference type="ChEBI" id="CHEBI:58349"/>
    </ligand>
</feature>
<dbReference type="InterPro" id="IPR036291">
    <property type="entry name" value="NAD(P)-bd_dom_sf"/>
</dbReference>
<dbReference type="GO" id="GO:0050661">
    <property type="term" value="F:NADP binding"/>
    <property type="evidence" value="ECO:0007669"/>
    <property type="project" value="InterPro"/>
</dbReference>
<comment type="pathway">
    <text evidence="1 8 13">Porphyrin-containing compound metabolism; protoporphyrin-IX biosynthesis; 5-aminolevulinate from L-glutamyl-tRNA(Glu): step 1/2.</text>
</comment>
<proteinExistence type="inferred from homology"/>
<dbReference type="SUPFAM" id="SSF69742">
    <property type="entry name" value="Glutamyl tRNA-reductase catalytic, N-terminal domain"/>
    <property type="match status" value="1"/>
</dbReference>
<keyword evidence="4 8" id="KW-0521">NADP</keyword>
<dbReference type="Pfam" id="PF00745">
    <property type="entry name" value="GlutR_dimer"/>
    <property type="match status" value="1"/>
</dbReference>
<feature type="domain" description="Quinate/shikimate 5-dehydrogenase/glutamyl-tRNA reductase" evidence="15">
    <location>
        <begin position="175"/>
        <end position="302"/>
    </location>
</feature>
<evidence type="ECO:0000259" key="16">
    <source>
        <dbReference type="Pfam" id="PF05201"/>
    </source>
</evidence>
<dbReference type="InterPro" id="IPR018214">
    <property type="entry name" value="GluRdtase_CS"/>
</dbReference>
<evidence type="ECO:0000256" key="8">
    <source>
        <dbReference type="HAMAP-Rule" id="MF_00087"/>
    </source>
</evidence>
<evidence type="ECO:0000256" key="5">
    <source>
        <dbReference type="ARBA" id="ARBA00023002"/>
    </source>
</evidence>
<evidence type="ECO:0000256" key="1">
    <source>
        <dbReference type="ARBA" id="ARBA00005059"/>
    </source>
</evidence>
<feature type="binding site" evidence="8 10">
    <location>
        <begin position="44"/>
        <end position="47"/>
    </location>
    <ligand>
        <name>substrate</name>
    </ligand>
</feature>
<evidence type="ECO:0000256" key="6">
    <source>
        <dbReference type="ARBA" id="ARBA00023244"/>
    </source>
</evidence>
<dbReference type="InterPro" id="IPR036453">
    <property type="entry name" value="GluRdtase_dimer_dom_sf"/>
</dbReference>
<keyword evidence="6 8" id="KW-0627">Porphyrin biosynthesis</keyword>
<comment type="similarity">
    <text evidence="2 8 13">Belongs to the glutamyl-tRNA reductase family.</text>
</comment>
<evidence type="ECO:0000256" key="13">
    <source>
        <dbReference type="RuleBase" id="RU000584"/>
    </source>
</evidence>
<dbReference type="Proteomes" id="UP000593758">
    <property type="component" value="Chromosome"/>
</dbReference>
<dbReference type="HAMAP" id="MF_00087">
    <property type="entry name" value="Glu_tRNA_reductase"/>
    <property type="match status" value="1"/>
</dbReference>
<dbReference type="SUPFAM" id="SSF69075">
    <property type="entry name" value="Glutamyl tRNA-reductase dimerization domain"/>
    <property type="match status" value="1"/>
</dbReference>
<feature type="domain" description="Tetrapyrrole biosynthesis glutamyl-tRNA reductase dimerisation" evidence="14">
    <location>
        <begin position="318"/>
        <end position="410"/>
    </location>
</feature>
<dbReference type="Gene3D" id="3.30.460.30">
    <property type="entry name" value="Glutamyl-tRNA reductase, N-terminal domain"/>
    <property type="match status" value="1"/>
</dbReference>
<organism evidence="17 18">
    <name type="scientific">Ruania alkalisoli</name>
    <dbReference type="NCBI Taxonomy" id="2779775"/>
    <lineage>
        <taxon>Bacteria</taxon>
        <taxon>Bacillati</taxon>
        <taxon>Actinomycetota</taxon>
        <taxon>Actinomycetes</taxon>
        <taxon>Micrococcales</taxon>
        <taxon>Ruaniaceae</taxon>
        <taxon>Ruania</taxon>
    </lineage>
</organism>
<dbReference type="PANTHER" id="PTHR43013:SF1">
    <property type="entry name" value="GLUTAMYL-TRNA REDUCTASE"/>
    <property type="match status" value="1"/>
</dbReference>
<evidence type="ECO:0000256" key="10">
    <source>
        <dbReference type="PIRSR" id="PIRSR000445-2"/>
    </source>
</evidence>
<feature type="binding site" evidence="8 10">
    <location>
        <position position="113"/>
    </location>
    <ligand>
        <name>substrate</name>
    </ligand>
</feature>
<evidence type="ECO:0000256" key="2">
    <source>
        <dbReference type="ARBA" id="ARBA00005916"/>
    </source>
</evidence>